<sequence length="147" mass="16263">MLSSCIKNIRLHAWTLFPADFLLFAQLLHNSDIGKLLFHTTRMGDDAASFILSVVAHIKLLTVVCNNPQLSNPAAFIAQLASVVPCCTLYDDSLFTTSFLGIPHVFLSKFLNEKLDNGSFESIETGNMSEKVTKAPFILPDTPIEYL</sequence>
<protein>
    <submittedName>
        <fullName evidence="1">Uncharacterized protein</fullName>
    </submittedName>
</protein>
<name>A0AAN5I5L6_9BILA</name>
<accession>A0AAN5I5L6</accession>
<proteinExistence type="predicted"/>
<evidence type="ECO:0000313" key="2">
    <source>
        <dbReference type="Proteomes" id="UP001328107"/>
    </source>
</evidence>
<feature type="non-terminal residue" evidence="1">
    <location>
        <position position="147"/>
    </location>
</feature>
<dbReference type="EMBL" id="BTRK01000005">
    <property type="protein sequence ID" value="GMR52200.1"/>
    <property type="molecule type" value="Genomic_DNA"/>
</dbReference>
<organism evidence="1 2">
    <name type="scientific">Pristionchus mayeri</name>
    <dbReference type="NCBI Taxonomy" id="1317129"/>
    <lineage>
        <taxon>Eukaryota</taxon>
        <taxon>Metazoa</taxon>
        <taxon>Ecdysozoa</taxon>
        <taxon>Nematoda</taxon>
        <taxon>Chromadorea</taxon>
        <taxon>Rhabditida</taxon>
        <taxon>Rhabditina</taxon>
        <taxon>Diplogasteromorpha</taxon>
        <taxon>Diplogasteroidea</taxon>
        <taxon>Neodiplogasteridae</taxon>
        <taxon>Pristionchus</taxon>
    </lineage>
</organism>
<keyword evidence="2" id="KW-1185">Reference proteome</keyword>
<comment type="caution">
    <text evidence="1">The sequence shown here is derived from an EMBL/GenBank/DDBJ whole genome shotgun (WGS) entry which is preliminary data.</text>
</comment>
<reference evidence="2" key="1">
    <citation type="submission" date="2022-10" db="EMBL/GenBank/DDBJ databases">
        <title>Genome assembly of Pristionchus species.</title>
        <authorList>
            <person name="Yoshida K."/>
            <person name="Sommer R.J."/>
        </authorList>
    </citation>
    <scope>NUCLEOTIDE SEQUENCE [LARGE SCALE GENOMIC DNA]</scope>
    <source>
        <strain evidence="2">RS5460</strain>
    </source>
</reference>
<evidence type="ECO:0000313" key="1">
    <source>
        <dbReference type="EMBL" id="GMR52200.1"/>
    </source>
</evidence>
<dbReference type="Proteomes" id="UP001328107">
    <property type="component" value="Unassembled WGS sequence"/>
</dbReference>
<dbReference type="AlphaFoldDB" id="A0AAN5I5L6"/>
<gene>
    <name evidence="1" type="ORF">PMAYCL1PPCAC_22395</name>
</gene>